<sequence>TDPVPLAGWWASLQELYQTPEYRAREARRIEYENRHKAWAREEYQAKMWSMDLR</sequence>
<protein>
    <submittedName>
        <fullName evidence="1">Uncharacterized protein</fullName>
    </submittedName>
</protein>
<dbReference type="EMBL" id="JAGHQM010000450">
    <property type="protein sequence ID" value="KAH0561927.1"/>
    <property type="molecule type" value="Genomic_DNA"/>
</dbReference>
<organism evidence="1 2">
    <name type="scientific">Trichoglossum hirsutum</name>
    <dbReference type="NCBI Taxonomy" id="265104"/>
    <lineage>
        <taxon>Eukaryota</taxon>
        <taxon>Fungi</taxon>
        <taxon>Dikarya</taxon>
        <taxon>Ascomycota</taxon>
        <taxon>Pezizomycotina</taxon>
        <taxon>Geoglossomycetes</taxon>
        <taxon>Geoglossales</taxon>
        <taxon>Geoglossaceae</taxon>
        <taxon>Trichoglossum</taxon>
    </lineage>
</organism>
<gene>
    <name evidence="1" type="ORF">GP486_003372</name>
</gene>
<reference evidence="1" key="1">
    <citation type="submission" date="2021-03" db="EMBL/GenBank/DDBJ databases">
        <title>Comparative genomics and phylogenomic investigation of the class Geoglossomycetes provide insights into ecological specialization and systematics.</title>
        <authorList>
            <person name="Melie T."/>
            <person name="Pirro S."/>
            <person name="Miller A.N."/>
            <person name="Quandt A."/>
        </authorList>
    </citation>
    <scope>NUCLEOTIDE SEQUENCE</scope>
    <source>
        <strain evidence="1">CAQ_001_2017</strain>
    </source>
</reference>
<proteinExistence type="predicted"/>
<dbReference type="AlphaFoldDB" id="A0A9P8RQT0"/>
<feature type="non-terminal residue" evidence="1">
    <location>
        <position position="1"/>
    </location>
</feature>
<accession>A0A9P8RQT0</accession>
<evidence type="ECO:0000313" key="2">
    <source>
        <dbReference type="Proteomes" id="UP000750711"/>
    </source>
</evidence>
<evidence type="ECO:0000313" key="1">
    <source>
        <dbReference type="EMBL" id="KAH0561927.1"/>
    </source>
</evidence>
<name>A0A9P8RQT0_9PEZI</name>
<comment type="caution">
    <text evidence="1">The sequence shown here is derived from an EMBL/GenBank/DDBJ whole genome shotgun (WGS) entry which is preliminary data.</text>
</comment>
<dbReference type="Proteomes" id="UP000750711">
    <property type="component" value="Unassembled WGS sequence"/>
</dbReference>
<keyword evidence="2" id="KW-1185">Reference proteome</keyword>